<dbReference type="Pfam" id="PF00931">
    <property type="entry name" value="NB-ARC"/>
    <property type="match status" value="1"/>
</dbReference>
<dbReference type="Proteomes" id="UP000091857">
    <property type="component" value="Chromosome 15"/>
</dbReference>
<dbReference type="GO" id="GO:0005524">
    <property type="term" value="F:ATP binding"/>
    <property type="evidence" value="ECO:0007669"/>
    <property type="project" value="UniProtKB-KW"/>
</dbReference>
<dbReference type="PRINTS" id="PR00364">
    <property type="entry name" value="DISEASERSIST"/>
</dbReference>
<dbReference type="Gene3D" id="1.10.8.430">
    <property type="entry name" value="Helical domain of apoptotic protease-activating factors"/>
    <property type="match status" value="1"/>
</dbReference>
<keyword evidence="2" id="KW-0611">Plant defense</keyword>
<dbReference type="InterPro" id="IPR002182">
    <property type="entry name" value="NB-ARC"/>
</dbReference>
<keyword evidence="1" id="KW-0547">Nucleotide-binding</keyword>
<evidence type="ECO:0000256" key="1">
    <source>
        <dbReference type="ARBA" id="ARBA00022741"/>
    </source>
</evidence>
<sequence length="380" mass="43550">MEFFALAADIGSQFLENILEKVEVFNKLWPSVSYHNRIDGSRQTLKRKLETLCCLEYDINKTLEFAEFHSGKKQKREVEHWLRSVQRKKKDVQGMEQLIGDRKYSLAPWWERRLEKEIQEVEELCELGKFDSLVLDADESSRVELLTTKLVGQNSNEVIGRSWACLMNEQVLRIGVYGVEGVGKTEIMAHIYNQLLQDETFDHVYQVNLSGDFSIHKLQSDIAREAGLDLFEEEDTRKRAANLHKGLVKRKKYVVMLDGLSSYFNEDEVGIPAPVQGCKLIISSRSLRLCQRMGCQEAIEIEPLPYREAEILFRKNTGLSDFAPNVEQIAKQIIVECGGLPGKIISTAVRLNGVDDINEWRCTLNELRECRGSFSAVRLS</sequence>
<dbReference type="Gramene" id="Manes.15G084400.3.v8.1">
    <property type="protein sequence ID" value="Manes.15G084400.3.v8.1.CDS.1"/>
    <property type="gene ID" value="Manes.15G084400.v8.1"/>
</dbReference>
<evidence type="ECO:0000313" key="6">
    <source>
        <dbReference type="Proteomes" id="UP000091857"/>
    </source>
</evidence>
<keyword evidence="3" id="KW-0067">ATP-binding</keyword>
<dbReference type="InterPro" id="IPR027417">
    <property type="entry name" value="P-loop_NTPase"/>
</dbReference>
<gene>
    <name evidence="5" type="ORF">MANES_15G084400v8</name>
</gene>
<dbReference type="PANTHER" id="PTHR33463">
    <property type="entry name" value="NB-ARC DOMAIN-CONTAINING PROTEIN-RELATED"/>
    <property type="match status" value="1"/>
</dbReference>
<feature type="domain" description="NB-ARC" evidence="4">
    <location>
        <begin position="159"/>
        <end position="315"/>
    </location>
</feature>
<dbReference type="GO" id="GO:0043531">
    <property type="term" value="F:ADP binding"/>
    <property type="evidence" value="ECO:0007669"/>
    <property type="project" value="InterPro"/>
</dbReference>
<dbReference type="OMA" id="VYWVTIS"/>
<evidence type="ECO:0000259" key="4">
    <source>
        <dbReference type="Pfam" id="PF00931"/>
    </source>
</evidence>
<dbReference type="OrthoDB" id="840192at2759"/>
<evidence type="ECO:0000256" key="3">
    <source>
        <dbReference type="ARBA" id="ARBA00022840"/>
    </source>
</evidence>
<dbReference type="Gramene" id="Manes.15G084400.1.v8.1">
    <property type="protein sequence ID" value="Manes.15G084400.1.v8.1.CDS.1"/>
    <property type="gene ID" value="Manes.15G084400.v8.1"/>
</dbReference>
<evidence type="ECO:0000313" key="5">
    <source>
        <dbReference type="EMBL" id="OAY28653.1"/>
    </source>
</evidence>
<dbReference type="InterPro" id="IPR042197">
    <property type="entry name" value="Apaf_helical"/>
</dbReference>
<dbReference type="Gene3D" id="3.40.50.300">
    <property type="entry name" value="P-loop containing nucleotide triphosphate hydrolases"/>
    <property type="match status" value="1"/>
</dbReference>
<dbReference type="PANTHER" id="PTHR33463:SF187">
    <property type="entry name" value="AND NB-ARC DOMAIN DISEASE RESISTANCE PROTEIN, PUTATIVE-RELATED"/>
    <property type="match status" value="1"/>
</dbReference>
<keyword evidence="6" id="KW-1185">Reference proteome</keyword>
<dbReference type="SUPFAM" id="SSF52540">
    <property type="entry name" value="P-loop containing nucleoside triphosphate hydrolases"/>
    <property type="match status" value="1"/>
</dbReference>
<comment type="caution">
    <text evidence="5">The sequence shown here is derived from an EMBL/GenBank/DDBJ whole genome shotgun (WGS) entry which is preliminary data.</text>
</comment>
<accession>A0A2C9UE06</accession>
<evidence type="ECO:0000256" key="2">
    <source>
        <dbReference type="ARBA" id="ARBA00022821"/>
    </source>
</evidence>
<dbReference type="Gramene" id="Manes.15G084400.2.v8.1">
    <property type="protein sequence ID" value="Manes.15G084400.2.v8.1.CDS.1"/>
    <property type="gene ID" value="Manes.15G084400.v8.1"/>
</dbReference>
<proteinExistence type="predicted"/>
<organism evidence="5 6">
    <name type="scientific">Manihot esculenta</name>
    <name type="common">Cassava</name>
    <name type="synonym">Jatropha manihot</name>
    <dbReference type="NCBI Taxonomy" id="3983"/>
    <lineage>
        <taxon>Eukaryota</taxon>
        <taxon>Viridiplantae</taxon>
        <taxon>Streptophyta</taxon>
        <taxon>Embryophyta</taxon>
        <taxon>Tracheophyta</taxon>
        <taxon>Spermatophyta</taxon>
        <taxon>Magnoliopsida</taxon>
        <taxon>eudicotyledons</taxon>
        <taxon>Gunneridae</taxon>
        <taxon>Pentapetalae</taxon>
        <taxon>rosids</taxon>
        <taxon>fabids</taxon>
        <taxon>Malpighiales</taxon>
        <taxon>Euphorbiaceae</taxon>
        <taxon>Crotonoideae</taxon>
        <taxon>Manihoteae</taxon>
        <taxon>Manihot</taxon>
    </lineage>
</organism>
<dbReference type="GO" id="GO:0006952">
    <property type="term" value="P:defense response"/>
    <property type="evidence" value="ECO:0007669"/>
    <property type="project" value="UniProtKB-KW"/>
</dbReference>
<dbReference type="STRING" id="3983.A0A2C9UE06"/>
<dbReference type="EMBL" id="CM004401">
    <property type="protein sequence ID" value="OAY28653.1"/>
    <property type="molecule type" value="Genomic_DNA"/>
</dbReference>
<dbReference type="InterPro" id="IPR050905">
    <property type="entry name" value="Plant_NBS-LRR"/>
</dbReference>
<name>A0A2C9UE06_MANES</name>
<protein>
    <recommendedName>
        <fullName evidence="4">NB-ARC domain-containing protein</fullName>
    </recommendedName>
</protein>
<reference evidence="6" key="1">
    <citation type="journal article" date="2016" name="Nat. Biotechnol.">
        <title>Sequencing wild and cultivated cassava and related species reveals extensive interspecific hybridization and genetic diversity.</title>
        <authorList>
            <person name="Bredeson J.V."/>
            <person name="Lyons J.B."/>
            <person name="Prochnik S.E."/>
            <person name="Wu G.A."/>
            <person name="Ha C.M."/>
            <person name="Edsinger-Gonzales E."/>
            <person name="Grimwood J."/>
            <person name="Schmutz J."/>
            <person name="Rabbi I.Y."/>
            <person name="Egesi C."/>
            <person name="Nauluvula P."/>
            <person name="Lebot V."/>
            <person name="Ndunguru J."/>
            <person name="Mkamilo G."/>
            <person name="Bart R.S."/>
            <person name="Setter T.L."/>
            <person name="Gleadow R.M."/>
            <person name="Kulakow P."/>
            <person name="Ferguson M.E."/>
            <person name="Rounsley S."/>
            <person name="Rokhsar D.S."/>
        </authorList>
    </citation>
    <scope>NUCLEOTIDE SEQUENCE [LARGE SCALE GENOMIC DNA]</scope>
    <source>
        <strain evidence="6">cv. AM560-2</strain>
    </source>
</reference>
<dbReference type="AlphaFoldDB" id="A0A2C9UE06"/>